<dbReference type="GeneID" id="19974306"/>
<dbReference type="GO" id="GO:0003700">
    <property type="term" value="F:DNA-binding transcription factor activity"/>
    <property type="evidence" value="ECO:0007669"/>
    <property type="project" value="TreeGrafter"/>
</dbReference>
<sequence>MAEVSIVGSSIWDSHSPAPTETSQGSVPDDLPPFAKLINDEERERKAERSSPGTYHVLVNPNSFAHLPEYSDDMDMRREKTSPLRRPSIAASLASSLGRDSEVVSLPHDPNIVVLPRFEDVVRRVTSREQPPSPTLTRIKTEDEGDAEDRYMKQFKHVVWKHLVPAELGVVDGLDKSSALLFEREARFFPPLQHAIKAVAAFSFATDRDRVEALQHYQAAVSVLKDTLKSTEDLASDGSFLTHFLLIIHEIVTAEDSHWRQHLSTLIQISGLRRSIFGTERYPFIIWWLCMIDMEAIFAGASSGDLVGSLFRSDMIPHPSYHLYPLGMDGSSIVYGNELDALPVILQLDFEVTILAVRLALLSKEFREPGGGSPHRQVQVYELQESLRELWATPSVVLIAQNTDHLPVRPKRLFEHAQTLYRACIIYSHTSMWSTQRLETPPEYDTEISVAANQILAATSRLLDQGLADARFLIFPTFMAGFACHDGGQKILALELLERMAQNSIGRNTAATRRALERVYHRQNERFMSTGQSLDVDWLNVIREENIMIVNFGL</sequence>
<dbReference type="PANTHER" id="PTHR37534:SF49">
    <property type="entry name" value="LYSINE BIOSYNTHESIS REGULATORY PROTEIN LYS14"/>
    <property type="match status" value="1"/>
</dbReference>
<dbReference type="OrthoDB" id="3598904at2759"/>
<evidence type="ECO:0000256" key="1">
    <source>
        <dbReference type="ARBA" id="ARBA00004123"/>
    </source>
</evidence>
<evidence type="ECO:0000256" key="3">
    <source>
        <dbReference type="SAM" id="MobiDB-lite"/>
    </source>
</evidence>
<organism evidence="4 5">
    <name type="scientific">Cyphellophora europaea (strain CBS 101466)</name>
    <name type="common">Phialophora europaea</name>
    <dbReference type="NCBI Taxonomy" id="1220924"/>
    <lineage>
        <taxon>Eukaryota</taxon>
        <taxon>Fungi</taxon>
        <taxon>Dikarya</taxon>
        <taxon>Ascomycota</taxon>
        <taxon>Pezizomycotina</taxon>
        <taxon>Eurotiomycetes</taxon>
        <taxon>Chaetothyriomycetidae</taxon>
        <taxon>Chaetothyriales</taxon>
        <taxon>Cyphellophoraceae</taxon>
        <taxon>Cyphellophora</taxon>
    </lineage>
</organism>
<dbReference type="InterPro" id="IPR021858">
    <property type="entry name" value="Fun_TF"/>
</dbReference>
<name>W2RRJ9_CYPE1</name>
<dbReference type="EMBL" id="KB822722">
    <property type="protein sequence ID" value="ETN38925.1"/>
    <property type="molecule type" value="Genomic_DNA"/>
</dbReference>
<dbReference type="InParanoid" id="W2RRJ9"/>
<feature type="compositionally biased region" description="Basic and acidic residues" evidence="3">
    <location>
        <begin position="38"/>
        <end position="49"/>
    </location>
</feature>
<evidence type="ECO:0000313" key="5">
    <source>
        <dbReference type="Proteomes" id="UP000030752"/>
    </source>
</evidence>
<evidence type="ECO:0008006" key="6">
    <source>
        <dbReference type="Google" id="ProtNLM"/>
    </source>
</evidence>
<evidence type="ECO:0000256" key="2">
    <source>
        <dbReference type="ARBA" id="ARBA00023242"/>
    </source>
</evidence>
<dbReference type="eggNOG" id="ENOG502SJRS">
    <property type="taxonomic scope" value="Eukaryota"/>
</dbReference>
<proteinExistence type="predicted"/>
<dbReference type="AlphaFoldDB" id="W2RRJ9"/>
<reference evidence="4 5" key="1">
    <citation type="submission" date="2013-03" db="EMBL/GenBank/DDBJ databases">
        <title>The Genome Sequence of Phialophora europaea CBS 101466.</title>
        <authorList>
            <consortium name="The Broad Institute Genomics Platform"/>
            <person name="Cuomo C."/>
            <person name="de Hoog S."/>
            <person name="Gorbushina A."/>
            <person name="Walker B."/>
            <person name="Young S.K."/>
            <person name="Zeng Q."/>
            <person name="Gargeya S."/>
            <person name="Fitzgerald M."/>
            <person name="Haas B."/>
            <person name="Abouelleil A."/>
            <person name="Allen A.W."/>
            <person name="Alvarado L."/>
            <person name="Arachchi H.M."/>
            <person name="Berlin A.M."/>
            <person name="Chapman S.B."/>
            <person name="Gainer-Dewar J."/>
            <person name="Goldberg J."/>
            <person name="Griggs A."/>
            <person name="Gujja S."/>
            <person name="Hansen M."/>
            <person name="Howarth C."/>
            <person name="Imamovic A."/>
            <person name="Ireland A."/>
            <person name="Larimer J."/>
            <person name="McCowan C."/>
            <person name="Murphy C."/>
            <person name="Pearson M."/>
            <person name="Poon T.W."/>
            <person name="Priest M."/>
            <person name="Roberts A."/>
            <person name="Saif S."/>
            <person name="Shea T."/>
            <person name="Sisk P."/>
            <person name="Sykes S."/>
            <person name="Wortman J."/>
            <person name="Nusbaum C."/>
            <person name="Birren B."/>
        </authorList>
    </citation>
    <scope>NUCLEOTIDE SEQUENCE [LARGE SCALE GENOMIC DNA]</scope>
    <source>
        <strain evidence="4 5">CBS 101466</strain>
    </source>
</reference>
<evidence type="ECO:0000313" key="4">
    <source>
        <dbReference type="EMBL" id="ETN38925.1"/>
    </source>
</evidence>
<dbReference type="HOGENOM" id="CLU_015365_0_0_1"/>
<keyword evidence="5" id="KW-1185">Reference proteome</keyword>
<dbReference type="VEuPathDB" id="FungiDB:HMPREF1541_06967"/>
<protein>
    <recommendedName>
        <fullName evidence="6">Zn(II)2Cys6 transcription factor</fullName>
    </recommendedName>
</protein>
<dbReference type="RefSeq" id="XP_008719514.1">
    <property type="nucleotide sequence ID" value="XM_008721292.1"/>
</dbReference>
<feature type="compositionally biased region" description="Polar residues" evidence="3">
    <location>
        <begin position="7"/>
        <end position="26"/>
    </location>
</feature>
<dbReference type="Proteomes" id="UP000030752">
    <property type="component" value="Unassembled WGS sequence"/>
</dbReference>
<dbReference type="GO" id="GO:0000976">
    <property type="term" value="F:transcription cis-regulatory region binding"/>
    <property type="evidence" value="ECO:0007669"/>
    <property type="project" value="TreeGrafter"/>
</dbReference>
<keyword evidence="2" id="KW-0539">Nucleus</keyword>
<feature type="region of interest" description="Disordered" evidence="3">
    <location>
        <begin position="1"/>
        <end position="58"/>
    </location>
</feature>
<dbReference type="GO" id="GO:0005634">
    <property type="term" value="C:nucleus"/>
    <property type="evidence" value="ECO:0007669"/>
    <property type="project" value="UniProtKB-SubCell"/>
</dbReference>
<dbReference type="Pfam" id="PF11951">
    <property type="entry name" value="Fungal_trans_2"/>
    <property type="match status" value="1"/>
</dbReference>
<dbReference type="STRING" id="1220924.W2RRJ9"/>
<dbReference type="PANTHER" id="PTHR37534">
    <property type="entry name" value="TRANSCRIPTIONAL ACTIVATOR PROTEIN UGA3"/>
    <property type="match status" value="1"/>
</dbReference>
<accession>W2RRJ9</accession>
<gene>
    <name evidence="4" type="ORF">HMPREF1541_06967</name>
</gene>
<dbReference type="GO" id="GO:0045944">
    <property type="term" value="P:positive regulation of transcription by RNA polymerase II"/>
    <property type="evidence" value="ECO:0007669"/>
    <property type="project" value="TreeGrafter"/>
</dbReference>
<comment type="subcellular location">
    <subcellularLocation>
        <location evidence="1">Nucleus</location>
    </subcellularLocation>
</comment>